<dbReference type="EMBL" id="CAJNNW010027728">
    <property type="protein sequence ID" value="CAE8692867.1"/>
    <property type="molecule type" value="Genomic_DNA"/>
</dbReference>
<dbReference type="AlphaFoldDB" id="A0A813K6Z5"/>
<evidence type="ECO:0000313" key="1">
    <source>
        <dbReference type="EMBL" id="CAE8692867.1"/>
    </source>
</evidence>
<protein>
    <submittedName>
        <fullName evidence="1">Uncharacterized protein</fullName>
    </submittedName>
</protein>
<gene>
    <name evidence="1" type="ORF">PGLA2088_LOCUS28079</name>
</gene>
<sequence>VEDFYVVLMGFSAGAFLTMKAVMELRSEGFDSDQLAMCVMGHAIFPDECFNASPSQIPGCIIFGTIEMEPRLQVDVNFYSATRVYKDQVFRVLPDSVTDVGTFPVRYFDAYAGNPTLCLATGIHFPHCAVVVASEAEHNIRHYDWCVENGTALFVTAKSVFV</sequence>
<proteinExistence type="predicted"/>
<dbReference type="InterPro" id="IPR029058">
    <property type="entry name" value="AB_hydrolase_fold"/>
</dbReference>
<evidence type="ECO:0000313" key="2">
    <source>
        <dbReference type="Proteomes" id="UP000626109"/>
    </source>
</evidence>
<organism evidence="1 2">
    <name type="scientific">Polarella glacialis</name>
    <name type="common">Dinoflagellate</name>
    <dbReference type="NCBI Taxonomy" id="89957"/>
    <lineage>
        <taxon>Eukaryota</taxon>
        <taxon>Sar</taxon>
        <taxon>Alveolata</taxon>
        <taxon>Dinophyceae</taxon>
        <taxon>Suessiales</taxon>
        <taxon>Suessiaceae</taxon>
        <taxon>Polarella</taxon>
    </lineage>
</organism>
<comment type="caution">
    <text evidence="1">The sequence shown here is derived from an EMBL/GenBank/DDBJ whole genome shotgun (WGS) entry which is preliminary data.</text>
</comment>
<name>A0A813K6Z5_POLGL</name>
<dbReference type="SUPFAM" id="SSF53474">
    <property type="entry name" value="alpha/beta-Hydrolases"/>
    <property type="match status" value="1"/>
</dbReference>
<dbReference type="Proteomes" id="UP000626109">
    <property type="component" value="Unassembled WGS sequence"/>
</dbReference>
<accession>A0A813K6Z5</accession>
<reference evidence="1" key="1">
    <citation type="submission" date="2021-02" db="EMBL/GenBank/DDBJ databases">
        <authorList>
            <person name="Dougan E. K."/>
            <person name="Rhodes N."/>
            <person name="Thang M."/>
            <person name="Chan C."/>
        </authorList>
    </citation>
    <scope>NUCLEOTIDE SEQUENCE</scope>
</reference>
<feature type="non-terminal residue" evidence="1">
    <location>
        <position position="1"/>
    </location>
</feature>